<dbReference type="AlphaFoldDB" id="A0A8X7Y8J5"/>
<dbReference type="GO" id="GO:0030247">
    <property type="term" value="F:polysaccharide binding"/>
    <property type="evidence" value="ECO:0007669"/>
    <property type="project" value="InterPro"/>
</dbReference>
<feature type="domain" description="RING-type" evidence="19">
    <location>
        <begin position="338"/>
        <end position="380"/>
    </location>
</feature>
<keyword evidence="11 18" id="KW-1133">Transmembrane helix</keyword>
<evidence type="ECO:0000256" key="12">
    <source>
        <dbReference type="ARBA" id="ARBA00023136"/>
    </source>
</evidence>
<dbReference type="CDD" id="cd16461">
    <property type="entry name" value="RING-H2_EL5-like"/>
    <property type="match status" value="1"/>
</dbReference>
<feature type="transmembrane region" description="Helical" evidence="18">
    <location>
        <begin position="254"/>
        <end position="281"/>
    </location>
</feature>
<comment type="subcellular location">
    <subcellularLocation>
        <location evidence="2">Membrane</location>
        <topology evidence="2">Single-pass membrane protein</topology>
    </subcellularLocation>
</comment>
<dbReference type="GO" id="GO:0061630">
    <property type="term" value="F:ubiquitin protein ligase activity"/>
    <property type="evidence" value="ECO:0007669"/>
    <property type="project" value="UniProtKB-EC"/>
</dbReference>
<evidence type="ECO:0000256" key="17">
    <source>
        <dbReference type="PROSITE-ProRule" id="PRU00175"/>
    </source>
</evidence>
<accession>A0A8X7Y8J5</accession>
<evidence type="ECO:0000256" key="13">
    <source>
        <dbReference type="ARBA" id="ARBA00023180"/>
    </source>
</evidence>
<comment type="similarity">
    <text evidence="14">Belongs to the RING-type zinc finger family. ATL subfamily.</text>
</comment>
<name>A0A8X7Y8J5_POPTO</name>
<evidence type="ECO:0000256" key="10">
    <source>
        <dbReference type="ARBA" id="ARBA00022833"/>
    </source>
</evidence>
<evidence type="ECO:0000256" key="7">
    <source>
        <dbReference type="ARBA" id="ARBA00022729"/>
    </source>
</evidence>
<comment type="catalytic activity">
    <reaction evidence="15">
        <text>L-threonyl-[protein] + ATP = O-phospho-L-threonyl-[protein] + ADP + H(+)</text>
        <dbReference type="Rhea" id="RHEA:46608"/>
        <dbReference type="Rhea" id="RHEA-COMP:11060"/>
        <dbReference type="Rhea" id="RHEA-COMP:11605"/>
        <dbReference type="ChEBI" id="CHEBI:15378"/>
        <dbReference type="ChEBI" id="CHEBI:30013"/>
        <dbReference type="ChEBI" id="CHEBI:30616"/>
        <dbReference type="ChEBI" id="CHEBI:61977"/>
        <dbReference type="ChEBI" id="CHEBI:456216"/>
        <dbReference type="EC" id="2.7.11.1"/>
    </reaction>
</comment>
<evidence type="ECO:0000259" key="19">
    <source>
        <dbReference type="PROSITE" id="PS50089"/>
    </source>
</evidence>
<keyword evidence="5 18" id="KW-0812">Transmembrane</keyword>
<evidence type="ECO:0000256" key="16">
    <source>
        <dbReference type="ARBA" id="ARBA00048679"/>
    </source>
</evidence>
<sequence length="395" mass="43730">MPVLLVMKIDFRNVYFSAFNTMGILEVLFLINLLRFMNSAADCSISACSIDDVPVRFPFRLEGNQPRNCGYPGFDLSCNNPRTTVLKLPHSGNFLVRAIDYCTQQIQLYDSDNCLPKRLLQLNLSGSPFAAVFRHNYTFLSCPTQRVMSRFPIIDCLSNSTISVLATSSTNLVKALSSSCHVISTLLIPVSWPAQYNEGFSSELSEDLLLTWFSPDCHQCETQGGTCGFHGNASQEILCSYNSYRGKSSSSRQVGILFLSIGIPVLVCASGMAMSAYLMMWHPRRNAVYNTQRNTATATVSPQPPVLVMGLEESTIESFDKLILGESKRLPGPNGSTCAICLSEYNSKETLRMMPECNHCFHADCVDEWLRMNGTCPVCRKSPSPAHVTSSNISH</sequence>
<dbReference type="InterPro" id="IPR001841">
    <property type="entry name" value="Znf_RING"/>
</dbReference>
<evidence type="ECO:0000256" key="4">
    <source>
        <dbReference type="ARBA" id="ARBA00022679"/>
    </source>
</evidence>
<reference evidence="20" key="1">
    <citation type="journal article" date="2020" name="bioRxiv">
        <title>Hybrid origin of Populus tomentosa Carr. identified through genome sequencing and phylogenomic analysis.</title>
        <authorList>
            <person name="An X."/>
            <person name="Gao K."/>
            <person name="Chen Z."/>
            <person name="Li J."/>
            <person name="Yang X."/>
            <person name="Yang X."/>
            <person name="Zhou J."/>
            <person name="Guo T."/>
            <person name="Zhao T."/>
            <person name="Huang S."/>
            <person name="Miao D."/>
            <person name="Khan W.U."/>
            <person name="Rao P."/>
            <person name="Ye M."/>
            <person name="Lei B."/>
            <person name="Liao W."/>
            <person name="Wang J."/>
            <person name="Ji L."/>
            <person name="Li Y."/>
            <person name="Guo B."/>
            <person name="Mustafa N.S."/>
            <person name="Li S."/>
            <person name="Yun Q."/>
            <person name="Keller S.R."/>
            <person name="Mao J."/>
            <person name="Zhang R."/>
            <person name="Strauss S.H."/>
        </authorList>
    </citation>
    <scope>NUCLEOTIDE SEQUENCE</scope>
    <source>
        <strain evidence="20">GM15</strain>
        <tissue evidence="20">Leaf</tissue>
    </source>
</reference>
<dbReference type="OrthoDB" id="8062037at2759"/>
<evidence type="ECO:0000256" key="5">
    <source>
        <dbReference type="ARBA" id="ARBA00022692"/>
    </source>
</evidence>
<evidence type="ECO:0000256" key="8">
    <source>
        <dbReference type="ARBA" id="ARBA00022771"/>
    </source>
</evidence>
<dbReference type="EMBL" id="JAAWWB010000028">
    <property type="protein sequence ID" value="KAG6748213.1"/>
    <property type="molecule type" value="Genomic_DNA"/>
</dbReference>
<keyword evidence="12 18" id="KW-0472">Membrane</keyword>
<keyword evidence="21" id="KW-1185">Reference proteome</keyword>
<comment type="catalytic activity">
    <reaction evidence="16">
        <text>L-seryl-[protein] + ATP = O-phospho-L-seryl-[protein] + ADP + H(+)</text>
        <dbReference type="Rhea" id="RHEA:17989"/>
        <dbReference type="Rhea" id="RHEA-COMP:9863"/>
        <dbReference type="Rhea" id="RHEA-COMP:11604"/>
        <dbReference type="ChEBI" id="CHEBI:15378"/>
        <dbReference type="ChEBI" id="CHEBI:29999"/>
        <dbReference type="ChEBI" id="CHEBI:30616"/>
        <dbReference type="ChEBI" id="CHEBI:83421"/>
        <dbReference type="ChEBI" id="CHEBI:456216"/>
        <dbReference type="EC" id="2.7.11.1"/>
    </reaction>
</comment>
<dbReference type="InterPro" id="IPR032872">
    <property type="entry name" value="WAK_assoc_C"/>
</dbReference>
<evidence type="ECO:0000313" key="21">
    <source>
        <dbReference type="Proteomes" id="UP000886885"/>
    </source>
</evidence>
<dbReference type="GO" id="GO:0004674">
    <property type="term" value="F:protein serine/threonine kinase activity"/>
    <property type="evidence" value="ECO:0007669"/>
    <property type="project" value="UniProtKB-EC"/>
</dbReference>
<evidence type="ECO:0000313" key="20">
    <source>
        <dbReference type="EMBL" id="KAG6748213.1"/>
    </source>
</evidence>
<evidence type="ECO:0000256" key="11">
    <source>
        <dbReference type="ARBA" id="ARBA00022989"/>
    </source>
</evidence>
<dbReference type="Pfam" id="PF14380">
    <property type="entry name" value="WAK_assoc"/>
    <property type="match status" value="1"/>
</dbReference>
<keyword evidence="9" id="KW-0833">Ubl conjugation pathway</keyword>
<evidence type="ECO:0000256" key="1">
    <source>
        <dbReference type="ARBA" id="ARBA00000900"/>
    </source>
</evidence>
<dbReference type="Pfam" id="PF13947">
    <property type="entry name" value="GUB_WAK_bind"/>
    <property type="match status" value="1"/>
</dbReference>
<keyword evidence="8 17" id="KW-0863">Zinc-finger</keyword>
<dbReference type="GO" id="GO:0016020">
    <property type="term" value="C:membrane"/>
    <property type="evidence" value="ECO:0007669"/>
    <property type="project" value="UniProtKB-SubCell"/>
</dbReference>
<gene>
    <name evidence="20" type="ORF">POTOM_048122</name>
</gene>
<dbReference type="SMART" id="SM00184">
    <property type="entry name" value="RING"/>
    <property type="match status" value="1"/>
</dbReference>
<proteinExistence type="inferred from homology"/>
<evidence type="ECO:0000256" key="18">
    <source>
        <dbReference type="SAM" id="Phobius"/>
    </source>
</evidence>
<keyword evidence="4" id="KW-0808">Transferase</keyword>
<dbReference type="PANTHER" id="PTHR46279:SF2">
    <property type="entry name" value="RING-H2 FINGER PROTEIN ATL21A-RELATED"/>
    <property type="match status" value="1"/>
</dbReference>
<dbReference type="InterPro" id="IPR025287">
    <property type="entry name" value="WAK_GUB"/>
</dbReference>
<dbReference type="Proteomes" id="UP000886885">
    <property type="component" value="Chromosome 14D"/>
</dbReference>
<evidence type="ECO:0000256" key="2">
    <source>
        <dbReference type="ARBA" id="ARBA00004167"/>
    </source>
</evidence>
<protein>
    <recommendedName>
        <fullName evidence="19">RING-type domain-containing protein</fullName>
    </recommendedName>
</protein>
<evidence type="ECO:0000256" key="14">
    <source>
        <dbReference type="ARBA" id="ARBA00024209"/>
    </source>
</evidence>
<dbReference type="Pfam" id="PF13639">
    <property type="entry name" value="zf-RING_2"/>
    <property type="match status" value="1"/>
</dbReference>
<keyword evidence="13" id="KW-0325">Glycoprotein</keyword>
<comment type="caution">
    <text evidence="20">The sequence shown here is derived from an EMBL/GenBank/DDBJ whole genome shotgun (WGS) entry which is preliminary data.</text>
</comment>
<dbReference type="PROSITE" id="PS50089">
    <property type="entry name" value="ZF_RING_2"/>
    <property type="match status" value="1"/>
</dbReference>
<keyword evidence="10" id="KW-0862">Zinc</keyword>
<dbReference type="InterPro" id="IPR046948">
    <property type="entry name" value="ATL20-22-like"/>
</dbReference>
<evidence type="ECO:0000256" key="6">
    <source>
        <dbReference type="ARBA" id="ARBA00022723"/>
    </source>
</evidence>
<organism evidence="20 21">
    <name type="scientific">Populus tomentosa</name>
    <name type="common">Chinese white poplar</name>
    <dbReference type="NCBI Taxonomy" id="118781"/>
    <lineage>
        <taxon>Eukaryota</taxon>
        <taxon>Viridiplantae</taxon>
        <taxon>Streptophyta</taxon>
        <taxon>Embryophyta</taxon>
        <taxon>Tracheophyta</taxon>
        <taxon>Spermatophyta</taxon>
        <taxon>Magnoliopsida</taxon>
        <taxon>eudicotyledons</taxon>
        <taxon>Gunneridae</taxon>
        <taxon>Pentapetalae</taxon>
        <taxon>rosids</taxon>
        <taxon>fabids</taxon>
        <taxon>Malpighiales</taxon>
        <taxon>Salicaceae</taxon>
        <taxon>Saliceae</taxon>
        <taxon>Populus</taxon>
    </lineage>
</organism>
<comment type="pathway">
    <text evidence="3">Protein modification; protein ubiquitination.</text>
</comment>
<dbReference type="GO" id="GO:0008270">
    <property type="term" value="F:zinc ion binding"/>
    <property type="evidence" value="ECO:0007669"/>
    <property type="project" value="UniProtKB-KW"/>
</dbReference>
<dbReference type="PANTHER" id="PTHR46279">
    <property type="entry name" value="RING/U-BOX SUPERFAMILY PROTEIN"/>
    <property type="match status" value="1"/>
</dbReference>
<evidence type="ECO:0000256" key="15">
    <source>
        <dbReference type="ARBA" id="ARBA00047899"/>
    </source>
</evidence>
<evidence type="ECO:0000256" key="3">
    <source>
        <dbReference type="ARBA" id="ARBA00004906"/>
    </source>
</evidence>
<feature type="transmembrane region" description="Helical" evidence="18">
    <location>
        <begin position="14"/>
        <end position="34"/>
    </location>
</feature>
<evidence type="ECO:0000256" key="9">
    <source>
        <dbReference type="ARBA" id="ARBA00022786"/>
    </source>
</evidence>
<keyword evidence="6" id="KW-0479">Metal-binding</keyword>
<comment type="catalytic activity">
    <reaction evidence="1">
        <text>S-ubiquitinyl-[E2 ubiquitin-conjugating enzyme]-L-cysteine + [acceptor protein]-L-lysine = [E2 ubiquitin-conjugating enzyme]-L-cysteine + N(6)-ubiquitinyl-[acceptor protein]-L-lysine.</text>
        <dbReference type="EC" id="2.3.2.27"/>
    </reaction>
</comment>
<keyword evidence="7" id="KW-0732">Signal</keyword>